<proteinExistence type="predicted"/>
<organism evidence="1 2">
    <name type="scientific">Brachybacterium aquaticum</name>
    <dbReference type="NCBI Taxonomy" id="1432564"/>
    <lineage>
        <taxon>Bacteria</taxon>
        <taxon>Bacillati</taxon>
        <taxon>Actinomycetota</taxon>
        <taxon>Actinomycetes</taxon>
        <taxon>Micrococcales</taxon>
        <taxon>Dermabacteraceae</taxon>
        <taxon>Brachybacterium</taxon>
    </lineage>
</organism>
<dbReference type="InterPro" id="IPR027417">
    <property type="entry name" value="P-loop_NTPase"/>
</dbReference>
<evidence type="ECO:0000313" key="1">
    <source>
        <dbReference type="EMBL" id="MBB5832736.1"/>
    </source>
</evidence>
<name>A0A841AD15_9MICO</name>
<dbReference type="AlphaFoldDB" id="A0A841AD15"/>
<sequence>MRTARSVHVLVAGTSVQMDFAPGHEDLADEVEALWAHVVDRDRTVAASPAIRRFYTPSGVSRGGGPEIQSVVPGAGAAYAVSGDVTVALIEHLVGSRILLHAGVVDHDSLGVVMVVGESGAGKSTATLALGREGRYLTDELTILDPIDLHVTAYPKPISRRVGTAVKRDHSLAELGLVHNDTASRPDLVVFLHRGADIEPHLERVPHAEALLTLVGQSSSTWTVPGALTRLLELLEHGGGAVRAHYTEAADLPGMLESLPPVLPGGRWEALNGLHASLPPESRIGLFPVREAVAVDGGIVVLDPGRALHLTGVVAVVWHVLAENGPLTEDEVIARVVDVLGPHPQAAELVDDALTWLRREVLVPELRPLTSG</sequence>
<comment type="caution">
    <text evidence="1">The sequence shown here is derived from an EMBL/GenBank/DDBJ whole genome shotgun (WGS) entry which is preliminary data.</text>
</comment>
<accession>A0A841AD15</accession>
<dbReference type="SUPFAM" id="SSF53795">
    <property type="entry name" value="PEP carboxykinase-like"/>
    <property type="match status" value="1"/>
</dbReference>
<evidence type="ECO:0000313" key="2">
    <source>
        <dbReference type="Proteomes" id="UP000588158"/>
    </source>
</evidence>
<reference evidence="1 2" key="1">
    <citation type="submission" date="2020-08" db="EMBL/GenBank/DDBJ databases">
        <title>Sequencing the genomes of 1000 actinobacteria strains.</title>
        <authorList>
            <person name="Klenk H.-P."/>
        </authorList>
    </citation>
    <scope>NUCLEOTIDE SEQUENCE [LARGE SCALE GENOMIC DNA]</scope>
    <source>
        <strain evidence="1 2">DSM 28796</strain>
    </source>
</reference>
<protein>
    <submittedName>
        <fullName evidence="1">Uncharacterized protein</fullName>
    </submittedName>
</protein>
<dbReference type="Gene3D" id="3.40.50.300">
    <property type="entry name" value="P-loop containing nucleotide triphosphate hydrolases"/>
    <property type="match status" value="1"/>
</dbReference>
<dbReference type="Proteomes" id="UP000588158">
    <property type="component" value="Unassembled WGS sequence"/>
</dbReference>
<dbReference type="RefSeq" id="WP_184326010.1">
    <property type="nucleotide sequence ID" value="NZ_JACHLZ010000001.1"/>
</dbReference>
<gene>
    <name evidence="1" type="ORF">HNR70_002549</name>
</gene>
<dbReference type="EMBL" id="JACHLZ010000001">
    <property type="protein sequence ID" value="MBB5832736.1"/>
    <property type="molecule type" value="Genomic_DNA"/>
</dbReference>
<keyword evidence="2" id="KW-1185">Reference proteome</keyword>